<evidence type="ECO:0000256" key="4">
    <source>
        <dbReference type="ARBA" id="ARBA00023143"/>
    </source>
</evidence>
<dbReference type="Proteomes" id="UP001232245">
    <property type="component" value="Unassembled WGS sequence"/>
</dbReference>
<evidence type="ECO:0000256" key="6">
    <source>
        <dbReference type="PIRNR" id="PIRNR002889"/>
    </source>
</evidence>
<evidence type="ECO:0000256" key="3">
    <source>
        <dbReference type="ARBA" id="ARBA00014376"/>
    </source>
</evidence>
<dbReference type="PANTHER" id="PTHR30435">
    <property type="entry name" value="FLAGELLAR PROTEIN"/>
    <property type="match status" value="1"/>
</dbReference>
<keyword evidence="8" id="KW-0282">Flagellum</keyword>
<protein>
    <recommendedName>
        <fullName evidence="3 6">Flagellar basal body rod protein FlgB</fullName>
    </recommendedName>
</protein>
<evidence type="ECO:0000256" key="1">
    <source>
        <dbReference type="ARBA" id="ARBA00004117"/>
    </source>
</evidence>
<evidence type="ECO:0000313" key="9">
    <source>
        <dbReference type="Proteomes" id="UP001232245"/>
    </source>
</evidence>
<evidence type="ECO:0000256" key="2">
    <source>
        <dbReference type="ARBA" id="ARBA00009677"/>
    </source>
</evidence>
<dbReference type="RefSeq" id="WP_095298239.1">
    <property type="nucleotide sequence ID" value="NZ_CADEPK010000152.1"/>
</dbReference>
<keyword evidence="8" id="KW-0966">Cell projection</keyword>
<dbReference type="PIRSF" id="PIRSF002889">
    <property type="entry name" value="Rod_FlgB"/>
    <property type="match status" value="1"/>
</dbReference>
<keyword evidence="9" id="KW-1185">Reference proteome</keyword>
<gene>
    <name evidence="8" type="ORF">J2S02_003960</name>
</gene>
<dbReference type="PANTHER" id="PTHR30435:SF12">
    <property type="entry name" value="FLAGELLAR BASAL BODY ROD PROTEIN FLGB"/>
    <property type="match status" value="1"/>
</dbReference>
<dbReference type="Pfam" id="PF00460">
    <property type="entry name" value="Flg_bb_rod"/>
    <property type="match status" value="1"/>
</dbReference>
<accession>A0ABT9Z7R5</accession>
<dbReference type="InterPro" id="IPR019776">
    <property type="entry name" value="Flagellar_basal_body_rod_CS"/>
</dbReference>
<dbReference type="PROSITE" id="PS00588">
    <property type="entry name" value="FLAGELLA_BB_ROD"/>
    <property type="match status" value="1"/>
</dbReference>
<dbReference type="NCBIfam" id="TIGR01396">
    <property type="entry name" value="FlgB"/>
    <property type="match status" value="1"/>
</dbReference>
<keyword evidence="8" id="KW-0969">Cilium</keyword>
<dbReference type="EMBL" id="JAUSTZ010000010">
    <property type="protein sequence ID" value="MDQ0227613.1"/>
    <property type="molecule type" value="Genomic_DNA"/>
</dbReference>
<reference evidence="8 9" key="1">
    <citation type="submission" date="2023-07" db="EMBL/GenBank/DDBJ databases">
        <title>Genomic Encyclopedia of Type Strains, Phase IV (KMG-IV): sequencing the most valuable type-strain genomes for metagenomic binning, comparative biology and taxonomic classification.</title>
        <authorList>
            <person name="Goeker M."/>
        </authorList>
    </citation>
    <scope>NUCLEOTIDE SEQUENCE [LARGE SCALE GENOMIC DNA]</scope>
    <source>
        <strain evidence="8 9">DSM 17723</strain>
    </source>
</reference>
<evidence type="ECO:0000256" key="5">
    <source>
        <dbReference type="ARBA" id="ARBA00024934"/>
    </source>
</evidence>
<feature type="domain" description="Flagellar basal body rod protein N-terminal" evidence="7">
    <location>
        <begin position="10"/>
        <end position="38"/>
    </location>
</feature>
<sequence length="130" mass="14517">MNLFSSSISTLERAIGQATTKQKVISNNIANVDTPNYKAQEVRFDSTLNNEMQKLQATKTNSKHIDFGGSTTSDYRIVTNNDTSYQQNGNNVDIDKEMTEMAKNQIQYNALIDRLSSKFNSLKTVIKGGN</sequence>
<comment type="similarity">
    <text evidence="2 6">Belongs to the flagella basal body rod proteins family.</text>
</comment>
<evidence type="ECO:0000313" key="8">
    <source>
        <dbReference type="EMBL" id="MDQ0227613.1"/>
    </source>
</evidence>
<comment type="subcellular location">
    <subcellularLocation>
        <location evidence="1 6">Bacterial flagellum basal body</location>
    </subcellularLocation>
</comment>
<dbReference type="InterPro" id="IPR001444">
    <property type="entry name" value="Flag_bb_rod_N"/>
</dbReference>
<name>A0ABT9Z7R5_9BACI</name>
<comment type="subunit">
    <text evidence="6">The basal body constitutes a major portion of the flagellar organelle and consists of a number of rings mounted on a central rod.</text>
</comment>
<comment type="caution">
    <text evidence="8">The sequence shown here is derived from an EMBL/GenBank/DDBJ whole genome shotgun (WGS) entry which is preliminary data.</text>
</comment>
<keyword evidence="4 6" id="KW-0975">Bacterial flagellum</keyword>
<organism evidence="8 9">
    <name type="scientific">Metabacillus niabensis</name>
    <dbReference type="NCBI Taxonomy" id="324854"/>
    <lineage>
        <taxon>Bacteria</taxon>
        <taxon>Bacillati</taxon>
        <taxon>Bacillota</taxon>
        <taxon>Bacilli</taxon>
        <taxon>Bacillales</taxon>
        <taxon>Bacillaceae</taxon>
        <taxon>Metabacillus</taxon>
    </lineage>
</organism>
<proteinExistence type="inferred from homology"/>
<comment type="function">
    <text evidence="5 6">Structural component of flagellum, the bacterial motility apparatus. Part of the rod structure of flagellar basal body.</text>
</comment>
<evidence type="ECO:0000259" key="7">
    <source>
        <dbReference type="Pfam" id="PF00460"/>
    </source>
</evidence>
<dbReference type="InterPro" id="IPR006300">
    <property type="entry name" value="FlgB"/>
</dbReference>